<dbReference type="Proteomes" id="UP001233999">
    <property type="component" value="Unassembled WGS sequence"/>
</dbReference>
<dbReference type="InterPro" id="IPR028002">
    <property type="entry name" value="Myb_DNA-bind_5"/>
</dbReference>
<keyword evidence="3" id="KW-0805">Transcription regulation</keyword>
<dbReference type="AlphaFoldDB" id="A0AAD8AN15"/>
<feature type="domain" description="Myb/SANT-like DNA-binding" evidence="8">
    <location>
        <begin position="22"/>
        <end position="98"/>
    </location>
</feature>
<evidence type="ECO:0000259" key="8">
    <source>
        <dbReference type="Pfam" id="PF13873"/>
    </source>
</evidence>
<reference evidence="9" key="1">
    <citation type="journal article" date="2023" name="IScience">
        <title>Live-bearing cockroach genome reveals convergent evolutionary mechanisms linked to viviparity in insects and beyond.</title>
        <authorList>
            <person name="Fouks B."/>
            <person name="Harrison M.C."/>
            <person name="Mikhailova A.A."/>
            <person name="Marchal E."/>
            <person name="English S."/>
            <person name="Carruthers M."/>
            <person name="Jennings E.C."/>
            <person name="Chiamaka E.L."/>
            <person name="Frigard R.A."/>
            <person name="Pippel M."/>
            <person name="Attardo G.M."/>
            <person name="Benoit J.B."/>
            <person name="Bornberg-Bauer E."/>
            <person name="Tobe S.S."/>
        </authorList>
    </citation>
    <scope>NUCLEOTIDE SEQUENCE</scope>
    <source>
        <strain evidence="9">Stay&amp;Tobe</strain>
    </source>
</reference>
<keyword evidence="4" id="KW-0804">Transcription</keyword>
<comment type="function">
    <text evidence="5">Involved in transvection phenomena (= synapsis-dependent gene expression), where the synaptic pairing of chromosomes carrying genes with which zeste interacts influences the expression of these genes. Zeste binds to DNA and stimulates transcription from a nearby promoter.</text>
</comment>
<evidence type="ECO:0000313" key="10">
    <source>
        <dbReference type="Proteomes" id="UP001233999"/>
    </source>
</evidence>
<dbReference type="EMBL" id="JASPKZ010000024">
    <property type="protein sequence ID" value="KAJ9601262.1"/>
    <property type="molecule type" value="Genomic_DNA"/>
</dbReference>
<protein>
    <recommendedName>
        <fullName evidence="2">Regulatory protein zeste</fullName>
    </recommendedName>
</protein>
<evidence type="ECO:0000256" key="4">
    <source>
        <dbReference type="ARBA" id="ARBA00023163"/>
    </source>
</evidence>
<evidence type="ECO:0000256" key="7">
    <source>
        <dbReference type="SAM" id="MobiDB-lite"/>
    </source>
</evidence>
<dbReference type="PANTHER" id="PTHR21411:SF0">
    <property type="entry name" value="REGULATORY PROTEIN ZESTE"/>
    <property type="match status" value="1"/>
</dbReference>
<dbReference type="Pfam" id="PF13873">
    <property type="entry name" value="Myb_DNA-bind_5"/>
    <property type="match status" value="1"/>
</dbReference>
<evidence type="ECO:0000256" key="6">
    <source>
        <dbReference type="SAM" id="Coils"/>
    </source>
</evidence>
<comment type="caution">
    <text evidence="9">The sequence shown here is derived from an EMBL/GenBank/DDBJ whole genome shotgun (WGS) entry which is preliminary data.</text>
</comment>
<organism evidence="9 10">
    <name type="scientific">Diploptera punctata</name>
    <name type="common">Pacific beetle cockroach</name>
    <dbReference type="NCBI Taxonomy" id="6984"/>
    <lineage>
        <taxon>Eukaryota</taxon>
        <taxon>Metazoa</taxon>
        <taxon>Ecdysozoa</taxon>
        <taxon>Arthropoda</taxon>
        <taxon>Hexapoda</taxon>
        <taxon>Insecta</taxon>
        <taxon>Pterygota</taxon>
        <taxon>Neoptera</taxon>
        <taxon>Polyneoptera</taxon>
        <taxon>Dictyoptera</taxon>
        <taxon>Blattodea</taxon>
        <taxon>Blaberoidea</taxon>
        <taxon>Blaberidae</taxon>
        <taxon>Diplopterinae</taxon>
        <taxon>Diploptera</taxon>
    </lineage>
</organism>
<feature type="coiled-coil region" evidence="6">
    <location>
        <begin position="196"/>
        <end position="227"/>
    </location>
</feature>
<sequence>MKDRRTIFGLDMQFKEFYNNKMAKFLDEDKQILADICKKYPVIMERSYTSDSLGKKSAAWRIICQEFNASNPRKPPRDVAQIQGLWKQMKLKAKDERCMRRKEAMKTGDSPSILLPSTSTLIVEEMIDGSWNLLDMQFDSDNVQESATAEEMHEFDDCCEVIQEEDQESNEQTAASSKRNRIQPDDDKEEFLQMARAMHEERMKNVQELLEIQKEKIKKEISILEIKERTALLKNAALKMKLAWKEK</sequence>
<evidence type="ECO:0000313" key="9">
    <source>
        <dbReference type="EMBL" id="KAJ9601262.1"/>
    </source>
</evidence>
<name>A0AAD8AN15_DIPPU</name>
<dbReference type="PANTHER" id="PTHR21411">
    <property type="entry name" value="APONTIC"/>
    <property type="match status" value="1"/>
</dbReference>
<evidence type="ECO:0000256" key="5">
    <source>
        <dbReference type="ARBA" id="ARBA00025466"/>
    </source>
</evidence>
<proteinExistence type="predicted"/>
<accession>A0AAD8AN15</accession>
<keyword evidence="10" id="KW-1185">Reference proteome</keyword>
<evidence type="ECO:0000256" key="2">
    <source>
        <dbReference type="ARBA" id="ARBA00016807"/>
    </source>
</evidence>
<comment type="subunit">
    <text evidence="1">Self-associates forming complexes of several hundred monomers.</text>
</comment>
<keyword evidence="6" id="KW-0175">Coiled coil</keyword>
<reference evidence="9" key="2">
    <citation type="submission" date="2023-05" db="EMBL/GenBank/DDBJ databases">
        <authorList>
            <person name="Fouks B."/>
        </authorList>
    </citation>
    <scope>NUCLEOTIDE SEQUENCE</scope>
    <source>
        <strain evidence="9">Stay&amp;Tobe</strain>
        <tissue evidence="9">Testes</tissue>
    </source>
</reference>
<feature type="region of interest" description="Disordered" evidence="7">
    <location>
        <begin position="165"/>
        <end position="187"/>
    </location>
</feature>
<evidence type="ECO:0000256" key="1">
    <source>
        <dbReference type="ARBA" id="ARBA00011764"/>
    </source>
</evidence>
<gene>
    <name evidence="9" type="ORF">L9F63_000557</name>
</gene>
<evidence type="ECO:0000256" key="3">
    <source>
        <dbReference type="ARBA" id="ARBA00023015"/>
    </source>
</evidence>